<feature type="domain" description="Major facilitator superfamily (MFS) profile" evidence="7">
    <location>
        <begin position="2"/>
        <end position="490"/>
    </location>
</feature>
<dbReference type="InterPro" id="IPR036259">
    <property type="entry name" value="MFS_trans_sf"/>
</dbReference>
<dbReference type="EMBL" id="LGTW01000017">
    <property type="protein sequence ID" value="KWX21881.1"/>
    <property type="molecule type" value="Genomic_DNA"/>
</dbReference>
<feature type="transmembrane region" description="Helical" evidence="6">
    <location>
        <begin position="71"/>
        <end position="94"/>
    </location>
</feature>
<feature type="transmembrane region" description="Helical" evidence="6">
    <location>
        <begin position="38"/>
        <end position="59"/>
    </location>
</feature>
<feature type="transmembrane region" description="Helical" evidence="6">
    <location>
        <begin position="467"/>
        <end position="486"/>
    </location>
</feature>
<evidence type="ECO:0000259" key="7">
    <source>
        <dbReference type="PROSITE" id="PS50850"/>
    </source>
</evidence>
<evidence type="ECO:0000256" key="2">
    <source>
        <dbReference type="ARBA" id="ARBA00022448"/>
    </source>
</evidence>
<feature type="transmembrane region" description="Helical" evidence="6">
    <location>
        <begin position="284"/>
        <end position="305"/>
    </location>
</feature>
<dbReference type="Proteomes" id="UP000070612">
    <property type="component" value="Unassembled WGS sequence"/>
</dbReference>
<evidence type="ECO:0000256" key="5">
    <source>
        <dbReference type="ARBA" id="ARBA00023136"/>
    </source>
</evidence>
<organism evidence="8 9">
    <name type="scientific">Mycolicibacterium wolinskyi</name>
    <dbReference type="NCBI Taxonomy" id="59750"/>
    <lineage>
        <taxon>Bacteria</taxon>
        <taxon>Bacillati</taxon>
        <taxon>Actinomycetota</taxon>
        <taxon>Actinomycetes</taxon>
        <taxon>Mycobacteriales</taxon>
        <taxon>Mycobacteriaceae</taxon>
        <taxon>Mycolicibacterium</taxon>
    </lineage>
</organism>
<feature type="transmembrane region" description="Helical" evidence="6">
    <location>
        <begin position="188"/>
        <end position="206"/>
    </location>
</feature>
<dbReference type="GO" id="GO:0022857">
    <property type="term" value="F:transmembrane transporter activity"/>
    <property type="evidence" value="ECO:0007669"/>
    <property type="project" value="InterPro"/>
</dbReference>
<name>A0A132PHT9_9MYCO</name>
<accession>A0A132PHT9</accession>
<dbReference type="PANTHER" id="PTHR42718">
    <property type="entry name" value="MAJOR FACILITATOR SUPERFAMILY MULTIDRUG TRANSPORTER MFSC"/>
    <property type="match status" value="1"/>
</dbReference>
<proteinExistence type="predicted"/>
<evidence type="ECO:0000256" key="3">
    <source>
        <dbReference type="ARBA" id="ARBA00022692"/>
    </source>
</evidence>
<evidence type="ECO:0000256" key="6">
    <source>
        <dbReference type="SAM" id="Phobius"/>
    </source>
</evidence>
<protein>
    <submittedName>
        <fullName evidence="8">MFS transporter</fullName>
    </submittedName>
</protein>
<keyword evidence="2" id="KW-0813">Transport</keyword>
<evidence type="ECO:0000256" key="1">
    <source>
        <dbReference type="ARBA" id="ARBA00004651"/>
    </source>
</evidence>
<dbReference type="PROSITE" id="PS50850">
    <property type="entry name" value="MFS"/>
    <property type="match status" value="1"/>
</dbReference>
<evidence type="ECO:0000313" key="8">
    <source>
        <dbReference type="EMBL" id="KWX21881.1"/>
    </source>
</evidence>
<comment type="subcellular location">
    <subcellularLocation>
        <location evidence="1">Cell membrane</location>
        <topology evidence="1">Multi-pass membrane protein</topology>
    </subcellularLocation>
</comment>
<feature type="transmembrane region" description="Helical" evidence="6">
    <location>
        <begin position="342"/>
        <end position="368"/>
    </location>
</feature>
<feature type="transmembrane region" description="Helical" evidence="6">
    <location>
        <begin position="100"/>
        <end position="118"/>
    </location>
</feature>
<feature type="transmembrane region" description="Helical" evidence="6">
    <location>
        <begin position="317"/>
        <end position="336"/>
    </location>
</feature>
<feature type="transmembrane region" description="Helical" evidence="6">
    <location>
        <begin position="212"/>
        <end position="233"/>
    </location>
</feature>
<dbReference type="InterPro" id="IPR020846">
    <property type="entry name" value="MFS_dom"/>
</dbReference>
<dbReference type="InterPro" id="IPR011701">
    <property type="entry name" value="MFS"/>
</dbReference>
<dbReference type="Pfam" id="PF07690">
    <property type="entry name" value="MFS_1"/>
    <property type="match status" value="1"/>
</dbReference>
<feature type="transmembrane region" description="Helical" evidence="6">
    <location>
        <begin position="158"/>
        <end position="176"/>
    </location>
</feature>
<keyword evidence="4 6" id="KW-1133">Transmembrane helix</keyword>
<dbReference type="PATRIC" id="fig|59750.3.peg.2049"/>
<gene>
    <name evidence="8" type="ORF">AFM11_23470</name>
</gene>
<keyword evidence="5 6" id="KW-0472">Membrane</keyword>
<dbReference type="Gene3D" id="1.20.1250.20">
    <property type="entry name" value="MFS general substrate transporter like domains"/>
    <property type="match status" value="2"/>
</dbReference>
<dbReference type="GO" id="GO:0005886">
    <property type="term" value="C:plasma membrane"/>
    <property type="evidence" value="ECO:0007669"/>
    <property type="project" value="UniProtKB-SubCell"/>
</dbReference>
<dbReference type="STRING" id="59750.AWC31_28195"/>
<keyword evidence="3 6" id="KW-0812">Transmembrane</keyword>
<dbReference type="AlphaFoldDB" id="A0A132PHT9"/>
<dbReference type="SUPFAM" id="SSF103473">
    <property type="entry name" value="MFS general substrate transporter"/>
    <property type="match status" value="1"/>
</dbReference>
<reference evidence="8 9" key="1">
    <citation type="submission" date="2015-07" db="EMBL/GenBank/DDBJ databases">
        <title>A draft genome sequence of Mycobacterium wolinskyi.</title>
        <authorList>
            <person name="de Man T.J."/>
            <person name="Perry K.A."/>
            <person name="Coulliette A.D."/>
            <person name="Jensen B."/>
            <person name="Toney N.C."/>
            <person name="Limbago B.M."/>
            <person name="Noble-Wang J."/>
        </authorList>
    </citation>
    <scope>NUCLEOTIDE SEQUENCE [LARGE SCALE GENOMIC DNA]</scope>
    <source>
        <strain evidence="8 9">CDC_01</strain>
    </source>
</reference>
<sequence length="498" mass="50113">MTILATGLASSITAADPVILSANISSVRAGLDMTAGTASFVASIATLTLAAAVLGAGALGDKFGMKRMYTLGLLGTVMFGVLAAAAPNAPVLILCRAAEGVAFALLLGLSLAIVNVVFPPERRAGAISLHLGAGFVAAVPMPAVGSLLAQHVGWRTCFLVAPALALIALAMVLRYVPETPRNARRLDVPGLLLIAIALLAVVYGLSRLQTGLHAAAVVPIVVGLMAAAAFVVFELRTPDPALDLRIFRSGPFNAAVFAGVAFNFLSGGSTILCAFYLVTIRGESPTLLGLLMAPAALLSAIAAAAAGRAAARLGERAALVGGLLLLLGALLVLTVLGEDSPMWILFAVVGLNAVGAAVTETIEATVMLRTAPVELSGAVTAVKSAVGQAAYSLGPAVFALLGTTLFVHTSRDRLAGAGVTGEEAREALRVAHGGAGSSAGTNVLDPERAREVVEGATAGMLGAIHTMGWILTAVPVAAIVAVLILMRGTTRAPEGAGP</sequence>
<comment type="caution">
    <text evidence="8">The sequence shown here is derived from an EMBL/GenBank/DDBJ whole genome shotgun (WGS) entry which is preliminary data.</text>
</comment>
<feature type="transmembrane region" description="Helical" evidence="6">
    <location>
        <begin position="389"/>
        <end position="407"/>
    </location>
</feature>
<feature type="transmembrane region" description="Helical" evidence="6">
    <location>
        <begin position="254"/>
        <end position="278"/>
    </location>
</feature>
<dbReference type="PANTHER" id="PTHR42718:SF9">
    <property type="entry name" value="MAJOR FACILITATOR SUPERFAMILY MULTIDRUG TRANSPORTER MFSC"/>
    <property type="match status" value="1"/>
</dbReference>
<evidence type="ECO:0000256" key="4">
    <source>
        <dbReference type="ARBA" id="ARBA00022989"/>
    </source>
</evidence>
<keyword evidence="9" id="KW-1185">Reference proteome</keyword>
<evidence type="ECO:0000313" key="9">
    <source>
        <dbReference type="Proteomes" id="UP000070612"/>
    </source>
</evidence>
<feature type="transmembrane region" description="Helical" evidence="6">
    <location>
        <begin position="130"/>
        <end position="152"/>
    </location>
</feature>